<comment type="similarity">
    <text evidence="3">Belongs to the peptidase S1C family.</text>
</comment>
<evidence type="ECO:0000256" key="14">
    <source>
        <dbReference type="SAM" id="MobiDB-lite"/>
    </source>
</evidence>
<proteinExistence type="inferred from homology"/>
<keyword evidence="6" id="KW-0645">Protease</keyword>
<comment type="subcellular location">
    <subcellularLocation>
        <location evidence="2">Periplasm</location>
    </subcellularLocation>
</comment>
<dbReference type="PRINTS" id="PR00834">
    <property type="entry name" value="PROTEASES2C"/>
</dbReference>
<protein>
    <recommendedName>
        <fullName evidence="5">Probable periplasmic serine endoprotease DegP-like</fullName>
        <ecNumber evidence="4">3.4.21.107</ecNumber>
    </recommendedName>
    <alternativeName>
        <fullName evidence="13">Protease Do</fullName>
    </alternativeName>
</protein>
<dbReference type="InterPro" id="IPR001478">
    <property type="entry name" value="PDZ"/>
</dbReference>
<dbReference type="PROSITE" id="PS50106">
    <property type="entry name" value="PDZ"/>
    <property type="match status" value="1"/>
</dbReference>
<dbReference type="Gene3D" id="2.30.42.10">
    <property type="match status" value="1"/>
</dbReference>
<feature type="domain" description="PDZ" evidence="15">
    <location>
        <begin position="259"/>
        <end position="330"/>
    </location>
</feature>
<dbReference type="GO" id="GO:0004252">
    <property type="term" value="F:serine-type endopeptidase activity"/>
    <property type="evidence" value="ECO:0007669"/>
    <property type="project" value="InterPro"/>
</dbReference>
<evidence type="ECO:0000256" key="9">
    <source>
        <dbReference type="ARBA" id="ARBA00022764"/>
    </source>
</evidence>
<evidence type="ECO:0000256" key="4">
    <source>
        <dbReference type="ARBA" id="ARBA00013035"/>
    </source>
</evidence>
<keyword evidence="8" id="KW-0677">Repeat</keyword>
<dbReference type="FunFam" id="2.40.10.120:FF:000007">
    <property type="entry name" value="Periplasmic serine endoprotease DegP-like"/>
    <property type="match status" value="1"/>
</dbReference>
<comment type="catalytic activity">
    <reaction evidence="1">
        <text>Acts on substrates that are at least partially unfolded. The cleavage site P1 residue is normally between a pair of hydrophobic residues, such as Val-|-Val.</text>
        <dbReference type="EC" id="3.4.21.107"/>
    </reaction>
</comment>
<name>A0A381NYU7_9ZZZZ</name>
<sequence>MNKYKLILYSTIFSVFFLSSANSISLPDFTELAEKYAPSVVNILSEKKVEEKETDDKEDYPGGRSPFPFFDDERFRDFFDRRQPPRDRRPQRSGGSGFIISEDGYIVTNNHVVEGATSVKVTLNNDETFDAEIVGLDSRMDLALLKVNSDRKLPFISFGDSKKSRVGEWVIAIGNPLGLGGSVTAGIISALGRDIRSGPYDSFIQTDAPINRGNSGGPLINLDGEVIGVNTMIYSQTGGSIGIGFSIPSELVSPVIKQLKEYGETRRGWLGVLIQEVTEEVVKDMDLDEERGALIQEVVKGGPAEKGGIEKGDVILKFDDFPINKMRDLTTKVANSEIGKKARIELVRFGKKINLTVKLGRLEGNEDSYVPGNESKTSQKILGLSFGELTQEIKRKYRVPSNIEGVAVIDVGEDSEAFSKKITTGSVLMSITHQKISGNLTYQSTVQVNDPVQAFELLKERQEAGDKRILLRVWRPEYRVSSLVALSFGKE</sequence>
<keyword evidence="11" id="KW-0720">Serine protease</keyword>
<organism evidence="16">
    <name type="scientific">marine metagenome</name>
    <dbReference type="NCBI Taxonomy" id="408172"/>
    <lineage>
        <taxon>unclassified sequences</taxon>
        <taxon>metagenomes</taxon>
        <taxon>ecological metagenomes</taxon>
    </lineage>
</organism>
<dbReference type="Gene3D" id="2.30.42.60">
    <property type="match status" value="1"/>
</dbReference>
<evidence type="ECO:0000256" key="1">
    <source>
        <dbReference type="ARBA" id="ARBA00001772"/>
    </source>
</evidence>
<dbReference type="InterPro" id="IPR036034">
    <property type="entry name" value="PDZ_sf"/>
</dbReference>
<dbReference type="Gene3D" id="2.40.10.120">
    <property type="match status" value="1"/>
</dbReference>
<dbReference type="GO" id="GO:0042597">
    <property type="term" value="C:periplasmic space"/>
    <property type="evidence" value="ECO:0007669"/>
    <property type="project" value="UniProtKB-SubCell"/>
</dbReference>
<feature type="region of interest" description="Disordered" evidence="14">
    <location>
        <begin position="51"/>
        <end position="71"/>
    </location>
</feature>
<evidence type="ECO:0000256" key="13">
    <source>
        <dbReference type="ARBA" id="ARBA00032850"/>
    </source>
</evidence>
<dbReference type="Pfam" id="PF13180">
    <property type="entry name" value="PDZ_2"/>
    <property type="match status" value="1"/>
</dbReference>
<evidence type="ECO:0000256" key="8">
    <source>
        <dbReference type="ARBA" id="ARBA00022737"/>
    </source>
</evidence>
<evidence type="ECO:0000256" key="10">
    <source>
        <dbReference type="ARBA" id="ARBA00022801"/>
    </source>
</evidence>
<dbReference type="EMBL" id="UINC01000675">
    <property type="protein sequence ID" value="SUZ59374.1"/>
    <property type="molecule type" value="Genomic_DNA"/>
</dbReference>
<dbReference type="SUPFAM" id="SSF50494">
    <property type="entry name" value="Trypsin-like serine proteases"/>
    <property type="match status" value="1"/>
</dbReference>
<feature type="compositionally biased region" description="Basic and acidic residues" evidence="14">
    <location>
        <begin position="51"/>
        <end position="61"/>
    </location>
</feature>
<dbReference type="AlphaFoldDB" id="A0A381NYU7"/>
<evidence type="ECO:0000256" key="2">
    <source>
        <dbReference type="ARBA" id="ARBA00004418"/>
    </source>
</evidence>
<evidence type="ECO:0000256" key="7">
    <source>
        <dbReference type="ARBA" id="ARBA00022729"/>
    </source>
</evidence>
<keyword evidence="12" id="KW-0346">Stress response</keyword>
<evidence type="ECO:0000256" key="6">
    <source>
        <dbReference type="ARBA" id="ARBA00022670"/>
    </source>
</evidence>
<keyword evidence="9" id="KW-0574">Periplasm</keyword>
<keyword evidence="10" id="KW-0378">Hydrolase</keyword>
<keyword evidence="7" id="KW-0732">Signal</keyword>
<evidence type="ECO:0000256" key="12">
    <source>
        <dbReference type="ARBA" id="ARBA00023016"/>
    </source>
</evidence>
<dbReference type="PANTHER" id="PTHR22939">
    <property type="entry name" value="SERINE PROTEASE FAMILY S1C HTRA-RELATED"/>
    <property type="match status" value="1"/>
</dbReference>
<dbReference type="EC" id="3.4.21.107" evidence="4"/>
<evidence type="ECO:0000256" key="11">
    <source>
        <dbReference type="ARBA" id="ARBA00022825"/>
    </source>
</evidence>
<evidence type="ECO:0000259" key="15">
    <source>
        <dbReference type="PROSITE" id="PS50106"/>
    </source>
</evidence>
<accession>A0A381NYU7</accession>
<gene>
    <name evidence="16" type="ORF">METZ01_LOCUS12228</name>
</gene>
<evidence type="ECO:0000256" key="3">
    <source>
        <dbReference type="ARBA" id="ARBA00010541"/>
    </source>
</evidence>
<dbReference type="CDD" id="cd10839">
    <property type="entry name" value="cpPDZ1_DegP-like"/>
    <property type="match status" value="1"/>
</dbReference>
<dbReference type="InterPro" id="IPR001940">
    <property type="entry name" value="Peptidase_S1C"/>
</dbReference>
<dbReference type="SMART" id="SM00228">
    <property type="entry name" value="PDZ"/>
    <property type="match status" value="1"/>
</dbReference>
<evidence type="ECO:0000256" key="5">
    <source>
        <dbReference type="ARBA" id="ARBA00013958"/>
    </source>
</evidence>
<dbReference type="InterPro" id="IPR011782">
    <property type="entry name" value="Pept_S1C_Do"/>
</dbReference>
<dbReference type="SUPFAM" id="SSF50156">
    <property type="entry name" value="PDZ domain-like"/>
    <property type="match status" value="1"/>
</dbReference>
<dbReference type="GO" id="GO:0006508">
    <property type="term" value="P:proteolysis"/>
    <property type="evidence" value="ECO:0007669"/>
    <property type="project" value="UniProtKB-KW"/>
</dbReference>
<reference evidence="16" key="1">
    <citation type="submission" date="2018-05" db="EMBL/GenBank/DDBJ databases">
        <authorList>
            <person name="Lanie J.A."/>
            <person name="Ng W.-L."/>
            <person name="Kazmierczak K.M."/>
            <person name="Andrzejewski T.M."/>
            <person name="Davidsen T.M."/>
            <person name="Wayne K.J."/>
            <person name="Tettelin H."/>
            <person name="Glass J.I."/>
            <person name="Rusch D."/>
            <person name="Podicherti R."/>
            <person name="Tsui H.-C.T."/>
            <person name="Winkler M.E."/>
        </authorList>
    </citation>
    <scope>NUCLEOTIDE SEQUENCE</scope>
</reference>
<dbReference type="Pfam" id="PF13365">
    <property type="entry name" value="Trypsin_2"/>
    <property type="match status" value="1"/>
</dbReference>
<dbReference type="NCBIfam" id="TIGR02037">
    <property type="entry name" value="degP_htrA_DO"/>
    <property type="match status" value="1"/>
</dbReference>
<dbReference type="PANTHER" id="PTHR22939:SF130">
    <property type="entry name" value="PERIPLASMIC SERINE ENDOPROTEASE DEGP-LIKE-RELATED"/>
    <property type="match status" value="1"/>
</dbReference>
<evidence type="ECO:0000313" key="16">
    <source>
        <dbReference type="EMBL" id="SUZ59374.1"/>
    </source>
</evidence>
<dbReference type="InterPro" id="IPR009003">
    <property type="entry name" value="Peptidase_S1_PA"/>
</dbReference>